<dbReference type="GeneID" id="63724132"/>
<feature type="transmembrane region" description="Helical" evidence="6">
    <location>
        <begin position="354"/>
        <end position="373"/>
    </location>
</feature>
<dbReference type="InterPro" id="IPR036259">
    <property type="entry name" value="MFS_trans_sf"/>
</dbReference>
<dbReference type="InterPro" id="IPR020846">
    <property type="entry name" value="MFS_dom"/>
</dbReference>
<evidence type="ECO:0000256" key="5">
    <source>
        <dbReference type="ARBA" id="ARBA00023136"/>
    </source>
</evidence>
<evidence type="ECO:0000256" key="2">
    <source>
        <dbReference type="ARBA" id="ARBA00007520"/>
    </source>
</evidence>
<keyword evidence="4 6" id="KW-1133">Transmembrane helix</keyword>
<feature type="transmembrane region" description="Helical" evidence="6">
    <location>
        <begin position="441"/>
        <end position="464"/>
    </location>
</feature>
<feature type="domain" description="Major facilitator superfamily (MFS) profile" evidence="7">
    <location>
        <begin position="51"/>
        <end position="541"/>
    </location>
</feature>
<keyword evidence="3 6" id="KW-0812">Transmembrane</keyword>
<feature type="transmembrane region" description="Helical" evidence="6">
    <location>
        <begin position="172"/>
        <end position="192"/>
    </location>
</feature>
<feature type="transmembrane region" description="Helical" evidence="6">
    <location>
        <begin position="88"/>
        <end position="108"/>
    </location>
</feature>
<feature type="transmembrane region" description="Helical" evidence="6">
    <location>
        <begin position="507"/>
        <end position="531"/>
    </location>
</feature>
<dbReference type="CDD" id="cd17502">
    <property type="entry name" value="MFS_Azr1_MDR_like"/>
    <property type="match status" value="1"/>
</dbReference>
<dbReference type="PANTHER" id="PTHR23501">
    <property type="entry name" value="MAJOR FACILITATOR SUPERFAMILY"/>
    <property type="match status" value="1"/>
</dbReference>
<dbReference type="EMBL" id="KV878127">
    <property type="protein sequence ID" value="OJI99715.1"/>
    <property type="molecule type" value="Genomic_DNA"/>
</dbReference>
<dbReference type="Gene3D" id="1.20.1250.20">
    <property type="entry name" value="MFS general substrate transporter like domains"/>
    <property type="match status" value="2"/>
</dbReference>
<dbReference type="FunFam" id="1.20.1250.20:FF:000196">
    <property type="entry name" value="MFS toxin efflux pump (AflT)"/>
    <property type="match status" value="1"/>
</dbReference>
<gene>
    <name evidence="8" type="ORF">ASPVEDRAFT_163836</name>
</gene>
<evidence type="ECO:0000256" key="3">
    <source>
        <dbReference type="ARBA" id="ARBA00022692"/>
    </source>
</evidence>
<evidence type="ECO:0000256" key="1">
    <source>
        <dbReference type="ARBA" id="ARBA00004141"/>
    </source>
</evidence>
<feature type="transmembrane region" description="Helical" evidence="6">
    <location>
        <begin position="410"/>
        <end position="429"/>
    </location>
</feature>
<comment type="subcellular location">
    <subcellularLocation>
        <location evidence="1">Membrane</location>
        <topology evidence="1">Multi-pass membrane protein</topology>
    </subcellularLocation>
</comment>
<evidence type="ECO:0000259" key="7">
    <source>
        <dbReference type="PROSITE" id="PS50850"/>
    </source>
</evidence>
<dbReference type="PROSITE" id="PS50850">
    <property type="entry name" value="MFS"/>
    <property type="match status" value="1"/>
</dbReference>
<feature type="transmembrane region" description="Helical" evidence="6">
    <location>
        <begin position="141"/>
        <end position="163"/>
    </location>
</feature>
<dbReference type="STRING" id="1036611.A0A1L9PE32"/>
<feature type="transmembrane region" description="Helical" evidence="6">
    <location>
        <begin position="313"/>
        <end position="334"/>
    </location>
</feature>
<reference evidence="9" key="1">
    <citation type="journal article" date="2017" name="Genome Biol.">
        <title>Comparative genomics reveals high biological diversity and specific adaptations in the industrially and medically important fungal genus Aspergillus.</title>
        <authorList>
            <person name="de Vries R.P."/>
            <person name="Riley R."/>
            <person name="Wiebenga A."/>
            <person name="Aguilar-Osorio G."/>
            <person name="Amillis S."/>
            <person name="Uchima C.A."/>
            <person name="Anderluh G."/>
            <person name="Asadollahi M."/>
            <person name="Askin M."/>
            <person name="Barry K."/>
            <person name="Battaglia E."/>
            <person name="Bayram O."/>
            <person name="Benocci T."/>
            <person name="Braus-Stromeyer S.A."/>
            <person name="Caldana C."/>
            <person name="Canovas D."/>
            <person name="Cerqueira G.C."/>
            <person name="Chen F."/>
            <person name="Chen W."/>
            <person name="Choi C."/>
            <person name="Clum A."/>
            <person name="Dos Santos R.A."/>
            <person name="Damasio A.R."/>
            <person name="Diallinas G."/>
            <person name="Emri T."/>
            <person name="Fekete E."/>
            <person name="Flipphi M."/>
            <person name="Freyberg S."/>
            <person name="Gallo A."/>
            <person name="Gournas C."/>
            <person name="Habgood R."/>
            <person name="Hainaut M."/>
            <person name="Harispe M.L."/>
            <person name="Henrissat B."/>
            <person name="Hilden K.S."/>
            <person name="Hope R."/>
            <person name="Hossain A."/>
            <person name="Karabika E."/>
            <person name="Karaffa L."/>
            <person name="Karanyi Z."/>
            <person name="Krasevec N."/>
            <person name="Kuo A."/>
            <person name="Kusch H."/>
            <person name="LaButti K."/>
            <person name="Lagendijk E.L."/>
            <person name="Lapidus A."/>
            <person name="Levasseur A."/>
            <person name="Lindquist E."/>
            <person name="Lipzen A."/>
            <person name="Logrieco A.F."/>
            <person name="MacCabe A."/>
            <person name="Maekelae M.R."/>
            <person name="Malavazi I."/>
            <person name="Melin P."/>
            <person name="Meyer V."/>
            <person name="Mielnichuk N."/>
            <person name="Miskei M."/>
            <person name="Molnar A.P."/>
            <person name="Mule G."/>
            <person name="Ngan C.Y."/>
            <person name="Orejas M."/>
            <person name="Orosz E."/>
            <person name="Ouedraogo J.P."/>
            <person name="Overkamp K.M."/>
            <person name="Park H.-S."/>
            <person name="Perrone G."/>
            <person name="Piumi F."/>
            <person name="Punt P.J."/>
            <person name="Ram A.F."/>
            <person name="Ramon A."/>
            <person name="Rauscher S."/>
            <person name="Record E."/>
            <person name="Riano-Pachon D.M."/>
            <person name="Robert V."/>
            <person name="Roehrig J."/>
            <person name="Ruller R."/>
            <person name="Salamov A."/>
            <person name="Salih N.S."/>
            <person name="Samson R.A."/>
            <person name="Sandor E."/>
            <person name="Sanguinetti M."/>
            <person name="Schuetze T."/>
            <person name="Sepcic K."/>
            <person name="Shelest E."/>
            <person name="Sherlock G."/>
            <person name="Sophianopoulou V."/>
            <person name="Squina F.M."/>
            <person name="Sun H."/>
            <person name="Susca A."/>
            <person name="Todd R.B."/>
            <person name="Tsang A."/>
            <person name="Unkles S.E."/>
            <person name="van de Wiele N."/>
            <person name="van Rossen-Uffink D."/>
            <person name="Oliveira J.V."/>
            <person name="Vesth T.C."/>
            <person name="Visser J."/>
            <person name="Yu J.-H."/>
            <person name="Zhou M."/>
            <person name="Andersen M.R."/>
            <person name="Archer D.B."/>
            <person name="Baker S.E."/>
            <person name="Benoit I."/>
            <person name="Brakhage A.A."/>
            <person name="Braus G.H."/>
            <person name="Fischer R."/>
            <person name="Frisvad J.C."/>
            <person name="Goldman G.H."/>
            <person name="Houbraken J."/>
            <person name="Oakley B."/>
            <person name="Pocsi I."/>
            <person name="Scazzocchio C."/>
            <person name="Seiboth B."/>
            <person name="vanKuyk P.A."/>
            <person name="Wortman J."/>
            <person name="Dyer P.S."/>
            <person name="Grigoriev I.V."/>
        </authorList>
    </citation>
    <scope>NUCLEOTIDE SEQUENCE [LARGE SCALE GENOMIC DNA]</scope>
    <source>
        <strain evidence="9">CBS 583.65</strain>
    </source>
</reference>
<dbReference type="PANTHER" id="PTHR23501:SF199">
    <property type="entry name" value="MFS EFFLUX TRANSPORTER INPD-RELATED"/>
    <property type="match status" value="1"/>
</dbReference>
<accession>A0A1L9PE32</accession>
<dbReference type="RefSeq" id="XP_040665478.1">
    <property type="nucleotide sequence ID" value="XM_040808621.1"/>
</dbReference>
<proteinExistence type="inferred from homology"/>
<dbReference type="AlphaFoldDB" id="A0A1L9PE32"/>
<keyword evidence="9" id="KW-1185">Reference proteome</keyword>
<sequence>MRGQSIHLQPTTHDDGSITDLVRHDTLSLFETDDGRKHEPVYPPPWKVAMITVGLALAVFCLSLDNTILATAIPKITAEFNSLDDVGWYASSYLLATCGLSVLFGKLYTFCCIKWVYLAGLAVFEIGSLVCALAGNSTSLIIGRAISGIGAAGLFSGSLLIIAETIPLSKRALYTGLLTGVFGVAGVAGPLLGGAFTDYVSWRWCFYINLPLGAVTAVFISFFFPAREPIKQTHGLADRLSQLDLISMSVFLPGTICLLLAIQWGGSEYDWNSGTIIGLFVAFGILISVFIALQFWRGERATIPPRLISNRNVLGSSAFAFCMTSSMMVLTYYLPIWFQTVKDASATKSGLMNLPMILGSVLLAIISGAIVNVTGYYTPFFYISPVIAALGAGLLTTLKTDSGSDQWIGYQALYGIGLGIGMAQPTVAVQAALPHEDVPTAIVLVSFMQTFGGAVMVAVAQSIFQDKLVHNLIRDVPGLDFAAVVAAGATKLRDVVEPEMLPAVLEAYSSAVTVSFYVGVVAAACMVFGALPIEWINVKNKSVGGMAH</sequence>
<comment type="similarity">
    <text evidence="2">Belongs to the major facilitator superfamily. TCR/Tet family.</text>
</comment>
<feature type="transmembrane region" description="Helical" evidence="6">
    <location>
        <begin position="46"/>
        <end position="68"/>
    </location>
</feature>
<dbReference type="Pfam" id="PF07690">
    <property type="entry name" value="MFS_1"/>
    <property type="match status" value="1"/>
</dbReference>
<dbReference type="GO" id="GO:0005886">
    <property type="term" value="C:plasma membrane"/>
    <property type="evidence" value="ECO:0007669"/>
    <property type="project" value="TreeGrafter"/>
</dbReference>
<evidence type="ECO:0000256" key="6">
    <source>
        <dbReference type="SAM" id="Phobius"/>
    </source>
</evidence>
<evidence type="ECO:0000313" key="8">
    <source>
        <dbReference type="EMBL" id="OJI99715.1"/>
    </source>
</evidence>
<feature type="transmembrane region" description="Helical" evidence="6">
    <location>
        <begin position="115"/>
        <end position="135"/>
    </location>
</feature>
<dbReference type="FunFam" id="1.20.1720.10:FF:000012">
    <property type="entry name" value="MFS toxin efflux pump (AflT)"/>
    <property type="match status" value="1"/>
</dbReference>
<feature type="transmembrane region" description="Helical" evidence="6">
    <location>
        <begin position="271"/>
        <end position="293"/>
    </location>
</feature>
<feature type="transmembrane region" description="Helical" evidence="6">
    <location>
        <begin position="380"/>
        <end position="398"/>
    </location>
</feature>
<feature type="transmembrane region" description="Helical" evidence="6">
    <location>
        <begin position="204"/>
        <end position="224"/>
    </location>
</feature>
<keyword evidence="5 6" id="KW-0472">Membrane</keyword>
<dbReference type="OrthoDB" id="10021397at2759"/>
<dbReference type="GO" id="GO:0022857">
    <property type="term" value="F:transmembrane transporter activity"/>
    <property type="evidence" value="ECO:0007669"/>
    <property type="project" value="InterPro"/>
</dbReference>
<protein>
    <recommendedName>
        <fullName evidence="7">Major facilitator superfamily (MFS) profile domain-containing protein</fullName>
    </recommendedName>
</protein>
<evidence type="ECO:0000256" key="4">
    <source>
        <dbReference type="ARBA" id="ARBA00022989"/>
    </source>
</evidence>
<organism evidence="8 9">
    <name type="scientific">Aspergillus versicolor CBS 583.65</name>
    <dbReference type="NCBI Taxonomy" id="1036611"/>
    <lineage>
        <taxon>Eukaryota</taxon>
        <taxon>Fungi</taxon>
        <taxon>Dikarya</taxon>
        <taxon>Ascomycota</taxon>
        <taxon>Pezizomycotina</taxon>
        <taxon>Eurotiomycetes</taxon>
        <taxon>Eurotiomycetidae</taxon>
        <taxon>Eurotiales</taxon>
        <taxon>Aspergillaceae</taxon>
        <taxon>Aspergillus</taxon>
        <taxon>Aspergillus subgen. Nidulantes</taxon>
    </lineage>
</organism>
<feature type="transmembrane region" description="Helical" evidence="6">
    <location>
        <begin position="245"/>
        <end position="265"/>
    </location>
</feature>
<dbReference type="VEuPathDB" id="FungiDB:ASPVEDRAFT_163836"/>
<dbReference type="InterPro" id="IPR011701">
    <property type="entry name" value="MFS"/>
</dbReference>
<dbReference type="SUPFAM" id="SSF103473">
    <property type="entry name" value="MFS general substrate transporter"/>
    <property type="match status" value="1"/>
</dbReference>
<evidence type="ECO:0000313" key="9">
    <source>
        <dbReference type="Proteomes" id="UP000184073"/>
    </source>
</evidence>
<dbReference type="Proteomes" id="UP000184073">
    <property type="component" value="Unassembled WGS sequence"/>
</dbReference>
<name>A0A1L9PE32_ASPVE</name>